<evidence type="ECO:0000313" key="3">
    <source>
        <dbReference type="EMBL" id="OUS43723.1"/>
    </source>
</evidence>
<gene>
    <name evidence="3" type="ORF">BE221DRAFT_195596</name>
</gene>
<name>A0A1Y5I6L8_OSTTA</name>
<feature type="compositionally biased region" description="Low complexity" evidence="1">
    <location>
        <begin position="81"/>
        <end position="91"/>
    </location>
</feature>
<dbReference type="eggNOG" id="ENOG502QVE5">
    <property type="taxonomic scope" value="Eukaryota"/>
</dbReference>
<dbReference type="Pfam" id="PF01136">
    <property type="entry name" value="Peptidase_U32"/>
    <property type="match status" value="2"/>
</dbReference>
<evidence type="ECO:0000256" key="1">
    <source>
        <dbReference type="SAM" id="MobiDB-lite"/>
    </source>
</evidence>
<dbReference type="PANTHER" id="PTHR30217:SF10">
    <property type="entry name" value="23S RRNA 5-HYDROXYCYTIDINE C2501 SYNTHASE"/>
    <property type="match status" value="1"/>
</dbReference>
<feature type="region of interest" description="Disordered" evidence="1">
    <location>
        <begin position="964"/>
        <end position="1031"/>
    </location>
</feature>
<dbReference type="AlphaFoldDB" id="A0A1Y5I6L8"/>
<reference evidence="3" key="1">
    <citation type="submission" date="2017-04" db="EMBL/GenBank/DDBJ databases">
        <title>Population genomics of picophytoplankton unveils novel chromosome hypervariability.</title>
        <authorList>
            <consortium name="DOE Joint Genome Institute"/>
            <person name="Blanc-Mathieu R."/>
            <person name="Krasovec M."/>
            <person name="Hebrard M."/>
            <person name="Yau S."/>
            <person name="Desgranges E."/>
            <person name="Martin J."/>
            <person name="Schackwitz W."/>
            <person name="Kuo A."/>
            <person name="Salin G."/>
            <person name="Donnadieu C."/>
            <person name="Desdevises Y."/>
            <person name="Sanchez-Ferandin S."/>
            <person name="Moreau H."/>
            <person name="Rivals E."/>
            <person name="Grigoriev I.V."/>
            <person name="Grimsley N."/>
            <person name="Eyre-Walker A."/>
            <person name="Piganeau G."/>
        </authorList>
    </citation>
    <scope>NUCLEOTIDE SEQUENCE [LARGE SCALE GENOMIC DNA]</scope>
    <source>
        <strain evidence="3">RCC 1115</strain>
    </source>
</reference>
<dbReference type="InterPro" id="IPR051454">
    <property type="entry name" value="RNA/ubiquinone_mod_enzymes"/>
</dbReference>
<organism evidence="3">
    <name type="scientific">Ostreococcus tauri</name>
    <name type="common">Marine green alga</name>
    <dbReference type="NCBI Taxonomy" id="70448"/>
    <lineage>
        <taxon>Eukaryota</taxon>
        <taxon>Viridiplantae</taxon>
        <taxon>Chlorophyta</taxon>
        <taxon>Mamiellophyceae</taxon>
        <taxon>Mamiellales</taxon>
        <taxon>Bathycoccaceae</taxon>
        <taxon>Ostreococcus</taxon>
    </lineage>
</organism>
<feature type="domain" description="Peptidase U32 collagenase" evidence="2">
    <location>
        <begin position="517"/>
        <end position="653"/>
    </location>
</feature>
<sequence length="1031" mass="111259">MARRADVPSTSFSVRVGARARVRGSETVDSRARRRCASSTFRSSVPARASIEGKEGRRKGERYLRESAGVKPGTLGGGRESAGADGSAEASTRARSKPEVLAPAGGWPQLRAAIESGADCVYLGLDALNARARASNFTLEELSEVVKYTRSRGRKCYVTMNVLVFDEELKTAERLIRGVAKAGADAVIVQDVGVAKMIRELAPNLPIHGSTQMSVTSAEGARFAKELGCKRVVVGRELSVREIAAVKAGCPDVEVEAFVHGALCVSYSGQCFSSEAWGGRSANRGQCAQACRMPYGLVVDGDLREMGDVKYLLSPQDLMAVELVPELIDAGVGCFKIEGRLKGPEYVASTTRAYRRAVDAAWEATQRGCDVDPSELLTNEQRIELTQVFARGQDAEFDGLTPGFLEGPKHQRLVRGRAPRHRGVFLGEITRVIRNGRASGEVMIRVRDGVEMKRGDGVVIDRGAPQDKEEGGRVFEIFDSNRQLVGGKGEGVTDGEYTVAFGSNQIDFDRVEVGQLVWRTSDPTLEAKLAKMVPTEQVSREGFRDSVAIVVRGALNEQLVVQIIDEAGRTGEGRTFSALESSQNKALDEKSLRKAIGELGGTPLVTASVDVSALRGIVCDGDEAPIPGKGLYISPTEIKAARRDAVEALLRERRTGGPDRAEGLANDEVVDALVRNAWWGDGERKSQTSTTAATTKSVRNDEASISVLCRTRAQAEAAIEAAGFDEIVLDFLEVHGLAKAVKLVQDAGKTAVVATPRVLKPEEEQLWRFYLNLGADALLVRSAGLLRTLLDLRESGSEDVPSLRGDFSLNAANSIGADLFLRSGLDRLTPTHDLNAEQQRALAEALGPEGASKLEVIVHQHLPIFHTEHCVFCRFMSDGNSFKDCGHPCESKSLHLRDDRGADHLVLADMGCRNTVFNAQAQTGVDFLKMFLAAGITHFRVELVDEPAIVVRDILQVYADVASGKKPPSEAASWLSKLPDANGRAHGVSKGSLEVKTEISRGDLRPTAAASREATKKRASTASKPSPRRTR</sequence>
<accession>A0A1Y5I6L8</accession>
<dbReference type="Pfam" id="PF12392">
    <property type="entry name" value="DUF3656"/>
    <property type="match status" value="1"/>
</dbReference>
<evidence type="ECO:0000259" key="2">
    <source>
        <dbReference type="Pfam" id="PF12392"/>
    </source>
</evidence>
<dbReference type="PANTHER" id="PTHR30217">
    <property type="entry name" value="PEPTIDASE U32 FAMILY"/>
    <property type="match status" value="1"/>
</dbReference>
<dbReference type="InterPro" id="IPR020988">
    <property type="entry name" value="Pept_U32_collagenase"/>
</dbReference>
<dbReference type="InterPro" id="IPR001539">
    <property type="entry name" value="Peptidase_U32"/>
</dbReference>
<feature type="compositionally biased region" description="Basic and acidic residues" evidence="1">
    <location>
        <begin position="993"/>
        <end position="1004"/>
    </location>
</feature>
<feature type="region of interest" description="Disordered" evidence="1">
    <location>
        <begin position="1"/>
        <end position="101"/>
    </location>
</feature>
<proteinExistence type="predicted"/>
<dbReference type="EMBL" id="KZ155827">
    <property type="protein sequence ID" value="OUS43723.1"/>
    <property type="molecule type" value="Genomic_DNA"/>
</dbReference>
<protein>
    <submittedName>
        <fullName evidence="3">Peptidase U32</fullName>
    </submittedName>
</protein>
<dbReference type="Proteomes" id="UP000195557">
    <property type="component" value="Unassembled WGS sequence"/>
</dbReference>
<dbReference type="SUPFAM" id="SSF51395">
    <property type="entry name" value="FMN-linked oxidoreductases"/>
    <property type="match status" value="1"/>
</dbReference>